<evidence type="ECO:0000256" key="2">
    <source>
        <dbReference type="SAM" id="Phobius"/>
    </source>
</evidence>
<accession>A0A328D7Q2</accession>
<feature type="domain" description="Plastocyanin-like" evidence="3">
    <location>
        <begin position="47"/>
        <end position="159"/>
    </location>
</feature>
<dbReference type="PANTHER" id="PTHR11709:SF9">
    <property type="entry name" value="LACCASE-7"/>
    <property type="match status" value="1"/>
</dbReference>
<dbReference type="Proteomes" id="UP000249390">
    <property type="component" value="Unassembled WGS sequence"/>
</dbReference>
<proteinExistence type="inferred from homology"/>
<dbReference type="EMBL" id="NQVE01000183">
    <property type="protein sequence ID" value="RAL41862.1"/>
    <property type="molecule type" value="Genomic_DNA"/>
</dbReference>
<dbReference type="InterPro" id="IPR008972">
    <property type="entry name" value="Cupredoxin"/>
</dbReference>
<reference evidence="4 5" key="1">
    <citation type="submission" date="2018-06" db="EMBL/GenBank/DDBJ databases">
        <title>The Genome of Cuscuta australis (Dodder) Provides Insight into the Evolution of Plant Parasitism.</title>
        <authorList>
            <person name="Liu H."/>
        </authorList>
    </citation>
    <scope>NUCLEOTIDE SEQUENCE [LARGE SCALE GENOMIC DNA]</scope>
    <source>
        <strain evidence="5">cv. Yunnan</strain>
        <tissue evidence="4">Vines</tissue>
    </source>
</reference>
<dbReference type="Gene3D" id="2.60.40.420">
    <property type="entry name" value="Cupredoxins - blue copper proteins"/>
    <property type="match status" value="1"/>
</dbReference>
<feature type="transmembrane region" description="Helical" evidence="2">
    <location>
        <begin position="190"/>
        <end position="209"/>
    </location>
</feature>
<comment type="caution">
    <text evidence="4">The sequence shown here is derived from an EMBL/GenBank/DDBJ whole genome shotgun (WGS) entry which is preliminary data.</text>
</comment>
<evidence type="ECO:0000259" key="3">
    <source>
        <dbReference type="Pfam" id="PF07731"/>
    </source>
</evidence>
<dbReference type="PANTHER" id="PTHR11709">
    <property type="entry name" value="MULTI-COPPER OXIDASE"/>
    <property type="match status" value="1"/>
</dbReference>
<gene>
    <name evidence="4" type="ORF">DM860_009044</name>
</gene>
<dbReference type="AlphaFoldDB" id="A0A328D7Q2"/>
<organism evidence="4 5">
    <name type="scientific">Cuscuta australis</name>
    <dbReference type="NCBI Taxonomy" id="267555"/>
    <lineage>
        <taxon>Eukaryota</taxon>
        <taxon>Viridiplantae</taxon>
        <taxon>Streptophyta</taxon>
        <taxon>Embryophyta</taxon>
        <taxon>Tracheophyta</taxon>
        <taxon>Spermatophyta</taxon>
        <taxon>Magnoliopsida</taxon>
        <taxon>eudicotyledons</taxon>
        <taxon>Gunneridae</taxon>
        <taxon>Pentapetalae</taxon>
        <taxon>asterids</taxon>
        <taxon>lamiids</taxon>
        <taxon>Solanales</taxon>
        <taxon>Convolvulaceae</taxon>
        <taxon>Cuscuteae</taxon>
        <taxon>Cuscuta</taxon>
        <taxon>Cuscuta subgen. Grammica</taxon>
        <taxon>Cuscuta sect. Cleistogrammica</taxon>
    </lineage>
</organism>
<keyword evidence="5" id="KW-1185">Reference proteome</keyword>
<sequence>MNPQDRPWINGQRLAASMNNASFQLPTKLSLLEATFMGEINGVYTTDFPDQPPAKFDYTNVSNSLNTTLLTTVKSTRVRKVKFNSTVEIVFQNTALIGAENHPMHLHGFNFYVLAQGFGNYNPLVDPGKFNLFSPQQRNTIAVPAGGWAAIRFRADNPVVENGRTPSTKLPPPPADLPKCELSTHSGVEIPYLLILKIFISSLVCYGVMRTCFVLTRARSGYKRVVHQ</sequence>
<dbReference type="Pfam" id="PF07731">
    <property type="entry name" value="Cu-oxidase_2"/>
    <property type="match status" value="1"/>
</dbReference>
<name>A0A328D7Q2_9ASTE</name>
<keyword evidence="2" id="KW-0472">Membrane</keyword>
<keyword evidence="2" id="KW-0812">Transmembrane</keyword>
<dbReference type="InterPro" id="IPR011706">
    <property type="entry name" value="Cu-oxidase_C"/>
</dbReference>
<evidence type="ECO:0000313" key="5">
    <source>
        <dbReference type="Proteomes" id="UP000249390"/>
    </source>
</evidence>
<comment type="similarity">
    <text evidence="1">Belongs to the multicopper oxidase family.</text>
</comment>
<protein>
    <recommendedName>
        <fullName evidence="3">Plastocyanin-like domain-containing protein</fullName>
    </recommendedName>
</protein>
<dbReference type="SUPFAM" id="SSF49503">
    <property type="entry name" value="Cupredoxins"/>
    <property type="match status" value="1"/>
</dbReference>
<evidence type="ECO:0000256" key="1">
    <source>
        <dbReference type="ARBA" id="ARBA00010609"/>
    </source>
</evidence>
<dbReference type="InterPro" id="IPR045087">
    <property type="entry name" value="Cu-oxidase_fam"/>
</dbReference>
<evidence type="ECO:0000313" key="4">
    <source>
        <dbReference type="EMBL" id="RAL41862.1"/>
    </source>
</evidence>
<dbReference type="GO" id="GO:0016491">
    <property type="term" value="F:oxidoreductase activity"/>
    <property type="evidence" value="ECO:0007669"/>
    <property type="project" value="InterPro"/>
</dbReference>
<dbReference type="GO" id="GO:0005507">
    <property type="term" value="F:copper ion binding"/>
    <property type="evidence" value="ECO:0007669"/>
    <property type="project" value="InterPro"/>
</dbReference>
<keyword evidence="2" id="KW-1133">Transmembrane helix</keyword>